<keyword evidence="3" id="KW-1185">Reference proteome</keyword>
<keyword evidence="1" id="KW-0472">Membrane</keyword>
<dbReference type="EMBL" id="CM010717">
    <property type="protein sequence ID" value="RZC54530.1"/>
    <property type="molecule type" value="Genomic_DNA"/>
</dbReference>
<name>A0A4Y7J382_PAPSO</name>
<dbReference type="Gramene" id="RZC54530">
    <property type="protein sequence ID" value="RZC54530"/>
    <property type="gene ID" value="C5167_013394"/>
</dbReference>
<sequence>MVLGVLLGCCLLLRIPSKFKSSVGAMSWAEARLRLRRVFLMKLSSGFLHGAIWIGMLGYSFHISRLLSGLMWNRIFFTIKSKVQIIYPTDIWACMQLRECFLLPIVTLLLLHFATLDFFDEAFITFFCCAFFTYHHHTAFTQICHFGFLCRSIYYIPLLHCFLHYLSFVFLRNLSTLSFTVYVHSFWSDLSLQMAIICYPCRLRVSNQYYPLPSLLSYKFTHLQAIQHILITPFLSYFILLL</sequence>
<reference evidence="2 3" key="1">
    <citation type="journal article" date="2018" name="Science">
        <title>The opium poppy genome and morphinan production.</title>
        <authorList>
            <person name="Guo L."/>
            <person name="Winzer T."/>
            <person name="Yang X."/>
            <person name="Li Y."/>
            <person name="Ning Z."/>
            <person name="He Z."/>
            <person name="Teodor R."/>
            <person name="Lu Y."/>
            <person name="Bowser T.A."/>
            <person name="Graham I.A."/>
            <person name="Ye K."/>
        </authorList>
    </citation>
    <scope>NUCLEOTIDE SEQUENCE [LARGE SCALE GENOMIC DNA]</scope>
    <source>
        <strain evidence="3">cv. HN1</strain>
        <tissue evidence="2">Leaves</tissue>
    </source>
</reference>
<keyword evidence="1" id="KW-1133">Transmembrane helix</keyword>
<evidence type="ECO:0000256" key="1">
    <source>
        <dbReference type="SAM" id="Phobius"/>
    </source>
</evidence>
<organism evidence="2 3">
    <name type="scientific">Papaver somniferum</name>
    <name type="common">Opium poppy</name>
    <dbReference type="NCBI Taxonomy" id="3469"/>
    <lineage>
        <taxon>Eukaryota</taxon>
        <taxon>Viridiplantae</taxon>
        <taxon>Streptophyta</taxon>
        <taxon>Embryophyta</taxon>
        <taxon>Tracheophyta</taxon>
        <taxon>Spermatophyta</taxon>
        <taxon>Magnoliopsida</taxon>
        <taxon>Ranunculales</taxon>
        <taxon>Papaveraceae</taxon>
        <taxon>Papaveroideae</taxon>
        <taxon>Papaver</taxon>
    </lineage>
</organism>
<proteinExistence type="predicted"/>
<evidence type="ECO:0000313" key="3">
    <source>
        <dbReference type="Proteomes" id="UP000316621"/>
    </source>
</evidence>
<feature type="transmembrane region" description="Helical" evidence="1">
    <location>
        <begin position="122"/>
        <end position="140"/>
    </location>
</feature>
<dbReference type="Proteomes" id="UP000316621">
    <property type="component" value="Chromosome 3"/>
</dbReference>
<evidence type="ECO:0000313" key="2">
    <source>
        <dbReference type="EMBL" id="RZC54530.1"/>
    </source>
</evidence>
<accession>A0A4Y7J382</accession>
<keyword evidence="1" id="KW-0812">Transmembrane</keyword>
<feature type="transmembrane region" description="Helical" evidence="1">
    <location>
        <begin position="220"/>
        <end position="240"/>
    </location>
</feature>
<gene>
    <name evidence="2" type="ORF">C5167_013394</name>
</gene>
<dbReference type="AlphaFoldDB" id="A0A4Y7J382"/>
<feature type="transmembrane region" description="Helical" evidence="1">
    <location>
        <begin position="47"/>
        <end position="67"/>
    </location>
</feature>
<protein>
    <submittedName>
        <fullName evidence="2">Uncharacterized protein</fullName>
    </submittedName>
</protein>
<feature type="transmembrane region" description="Helical" evidence="1">
    <location>
        <begin position="100"/>
        <end position="116"/>
    </location>
</feature>
<feature type="transmembrane region" description="Helical" evidence="1">
    <location>
        <begin position="152"/>
        <end position="171"/>
    </location>
</feature>